<dbReference type="AlphaFoldDB" id="A0A061J735"/>
<dbReference type="Proteomes" id="UP000031737">
    <property type="component" value="Unassembled WGS sequence"/>
</dbReference>
<evidence type="ECO:0000313" key="1">
    <source>
        <dbReference type="EMBL" id="ESL09077.1"/>
    </source>
</evidence>
<reference evidence="1 2" key="1">
    <citation type="submission" date="2013-07" db="EMBL/GenBank/DDBJ databases">
        <authorList>
            <person name="Stoco P.H."/>
            <person name="Wagner G."/>
            <person name="Gerber A."/>
            <person name="Zaha A."/>
            <person name="Thompson C."/>
            <person name="Bartholomeu D.C."/>
            <person name="Luckemeyer D.D."/>
            <person name="Bahia D."/>
            <person name="Loreto E."/>
            <person name="Prestes E.B."/>
            <person name="Lima F.M."/>
            <person name="Rodrigues-Luiz G."/>
            <person name="Vallejo G.A."/>
            <person name="Filho J.F."/>
            <person name="Monteiro K.M."/>
            <person name="Tyler K.M."/>
            <person name="de Almeida L.G."/>
            <person name="Ortiz M.F."/>
            <person name="Siervo M.A."/>
            <person name="de Moraes M.H."/>
            <person name="Cunha O.L."/>
            <person name="Mendonca-Neto R."/>
            <person name="Silva R."/>
            <person name="Teixeira S.M."/>
            <person name="Murta S.M."/>
            <person name="Sincero T.C."/>
            <person name="Mendes T.A."/>
            <person name="Urmenyi T.P."/>
            <person name="Silva V.G."/>
            <person name="da Rocha W.D."/>
            <person name="Andersson B."/>
            <person name="Romanha A.J."/>
            <person name="Steindel M."/>
            <person name="de Vasconcelos A.T."/>
            <person name="Grisard E.C."/>
        </authorList>
    </citation>
    <scope>NUCLEOTIDE SEQUENCE [LARGE SCALE GENOMIC DNA]</scope>
    <source>
        <strain evidence="1 2">SC58</strain>
    </source>
</reference>
<dbReference type="EMBL" id="AUPL01003210">
    <property type="protein sequence ID" value="ESL09077.1"/>
    <property type="molecule type" value="Genomic_DNA"/>
</dbReference>
<keyword evidence="2" id="KW-1185">Reference proteome</keyword>
<gene>
    <name evidence="1" type="ORF">TRSC58_03210</name>
</gene>
<organism evidence="1 2">
    <name type="scientific">Trypanosoma rangeli SC58</name>
    <dbReference type="NCBI Taxonomy" id="429131"/>
    <lineage>
        <taxon>Eukaryota</taxon>
        <taxon>Discoba</taxon>
        <taxon>Euglenozoa</taxon>
        <taxon>Kinetoplastea</taxon>
        <taxon>Metakinetoplastina</taxon>
        <taxon>Trypanosomatida</taxon>
        <taxon>Trypanosomatidae</taxon>
        <taxon>Trypanosoma</taxon>
        <taxon>Herpetosoma</taxon>
    </lineage>
</organism>
<dbReference type="OrthoDB" id="10252009at2759"/>
<name>A0A061J735_TRYRA</name>
<dbReference type="VEuPathDB" id="TriTrypDB:TRSC58_03210"/>
<protein>
    <submittedName>
        <fullName evidence="1">Uncharacterized protein</fullName>
    </submittedName>
</protein>
<proteinExistence type="predicted"/>
<accession>A0A061J735</accession>
<evidence type="ECO:0000313" key="2">
    <source>
        <dbReference type="Proteomes" id="UP000031737"/>
    </source>
</evidence>
<sequence length="294" mass="32283">MSGAIPPPSASVFLDRHTNGCVFCFGGHNVSVPLLVRVVGVPLPPFIPHGSTATTTMQLSGREKYRQILMETELCFLKSLEACLVWLRRFWPCEKMQRGVTPWLKEKSHDSHLCRDRKGPVSLASASFFTEEPATLSVPLYYLPMHVEDNANSRLADVVGLAADFMDLILDAEKSVVKETTALLQQMVRLFSMMEDSTEGDSDAKRTNKKSEKDVKEFLYFLQSHAASLLLQARCHRHSHASMIVNSSNKPRPGAVGASTLPIGCNDGECGVPLSELVLDDSAVDLAPSPCAPR</sequence>
<comment type="caution">
    <text evidence="1">The sequence shown here is derived from an EMBL/GenBank/DDBJ whole genome shotgun (WGS) entry which is preliminary data.</text>
</comment>